<dbReference type="FunFam" id="3.40.50.620:FF:000006">
    <property type="entry name" value="bifunctional 3'-phosphoadenosine 5'-phosphosulfate synthase 1"/>
    <property type="match status" value="1"/>
</dbReference>
<feature type="domain" description="Sulphate adenylyltransferase catalytic" evidence="11">
    <location>
        <begin position="430"/>
        <end position="651"/>
    </location>
</feature>
<dbReference type="InterPro" id="IPR027417">
    <property type="entry name" value="P-loop_NTPase"/>
</dbReference>
<dbReference type="Pfam" id="PF14306">
    <property type="entry name" value="PUA_2"/>
    <property type="match status" value="1"/>
</dbReference>
<dbReference type="NCBIfam" id="TIGR00339">
    <property type="entry name" value="sopT"/>
    <property type="match status" value="1"/>
</dbReference>
<keyword evidence="14" id="KW-1185">Reference proteome</keyword>
<dbReference type="InterPro" id="IPR059117">
    <property type="entry name" value="APS_kinase_dom"/>
</dbReference>
<dbReference type="NCBIfam" id="NF003013">
    <property type="entry name" value="PRK03846.1"/>
    <property type="match status" value="1"/>
</dbReference>
<gene>
    <name evidence="13" type="primary">PAPSS2</name>
</gene>
<dbReference type="Proteomes" id="UP000472241">
    <property type="component" value="Unplaced"/>
</dbReference>
<evidence type="ECO:0000259" key="11">
    <source>
        <dbReference type="Pfam" id="PF01747"/>
    </source>
</evidence>
<evidence type="ECO:0000256" key="7">
    <source>
        <dbReference type="ARBA" id="ARBA00022777"/>
    </source>
</evidence>
<dbReference type="AlphaFoldDB" id="A0A667IC82"/>
<dbReference type="PANTHER" id="PTHR11055">
    <property type="entry name" value="BIFUNCTIONAL 3'-PHOSPHOADENOSINE 5'-PHOSPHOSULFATE SYNTHASE"/>
    <property type="match status" value="1"/>
</dbReference>
<keyword evidence="9" id="KW-0511">Multifunctional enzyme</keyword>
<evidence type="ECO:0000256" key="4">
    <source>
        <dbReference type="ARBA" id="ARBA00022679"/>
    </source>
</evidence>
<comment type="similarity">
    <text evidence="3">In the C-terminal section; belongs to the sulfate adenylyltransferase family.</text>
</comment>
<dbReference type="GO" id="GO:0004020">
    <property type="term" value="F:adenylylsulfate kinase activity"/>
    <property type="evidence" value="ECO:0007669"/>
    <property type="project" value="InterPro"/>
</dbReference>
<dbReference type="InterPro" id="IPR002650">
    <property type="entry name" value="Sulphate_adenylyltransferase"/>
</dbReference>
<reference evidence="13" key="2">
    <citation type="submission" date="2025-09" db="UniProtKB">
        <authorList>
            <consortium name="Ensembl"/>
        </authorList>
    </citation>
    <scope>IDENTIFICATION</scope>
</reference>
<dbReference type="GO" id="GO:0000103">
    <property type="term" value="P:sulfate assimilation"/>
    <property type="evidence" value="ECO:0007669"/>
    <property type="project" value="UniProtKB-UniPathway"/>
</dbReference>
<dbReference type="GO" id="GO:0050428">
    <property type="term" value="P:3'-phosphoadenosine 5'-phosphosulfate biosynthetic process"/>
    <property type="evidence" value="ECO:0007669"/>
    <property type="project" value="TreeGrafter"/>
</dbReference>
<keyword evidence="5" id="KW-0548">Nucleotidyltransferase</keyword>
<dbReference type="GO" id="GO:0004781">
    <property type="term" value="F:sulfate adenylyltransferase (ATP) activity"/>
    <property type="evidence" value="ECO:0007669"/>
    <property type="project" value="InterPro"/>
</dbReference>
<dbReference type="CDD" id="cd00517">
    <property type="entry name" value="ATPS"/>
    <property type="match status" value="1"/>
</dbReference>
<reference evidence="13" key="1">
    <citation type="submission" date="2025-08" db="UniProtKB">
        <authorList>
            <consortium name="Ensembl"/>
        </authorList>
    </citation>
    <scope>IDENTIFICATION</scope>
</reference>
<dbReference type="Pfam" id="PF01583">
    <property type="entry name" value="APS_kinase"/>
    <property type="match status" value="1"/>
</dbReference>
<dbReference type="PANTHER" id="PTHR11055:SF16">
    <property type="entry name" value="BIFUNCTIONAL 3'-PHOSPHOADENOSINE 5'-PHOSPHOSULFATE SYNTHASE 2"/>
    <property type="match status" value="1"/>
</dbReference>
<dbReference type="Gene3D" id="3.40.50.620">
    <property type="entry name" value="HUPs"/>
    <property type="match status" value="1"/>
</dbReference>
<keyword evidence="8" id="KW-0067">ATP-binding</keyword>
<comment type="pathway">
    <text evidence="1">Sulfur metabolism; sulfate assimilation.</text>
</comment>
<dbReference type="SUPFAM" id="SSF52374">
    <property type="entry name" value="Nucleotidylyl transferase"/>
    <property type="match status" value="1"/>
</dbReference>
<evidence type="ECO:0000256" key="2">
    <source>
        <dbReference type="ARBA" id="ARBA00007268"/>
    </source>
</evidence>
<evidence type="ECO:0000256" key="6">
    <source>
        <dbReference type="ARBA" id="ARBA00022741"/>
    </source>
</evidence>
<comment type="similarity">
    <text evidence="2">In the N-terminal section; belongs to the APS kinase family.</text>
</comment>
<name>A0A667IC82_LYNCA</name>
<keyword evidence="4" id="KW-0808">Transferase</keyword>
<proteinExistence type="inferred from homology"/>
<keyword evidence="7" id="KW-0418">Kinase</keyword>
<evidence type="ECO:0000256" key="9">
    <source>
        <dbReference type="ARBA" id="ARBA00023268"/>
    </source>
</evidence>
<evidence type="ECO:0000259" key="10">
    <source>
        <dbReference type="Pfam" id="PF01583"/>
    </source>
</evidence>
<keyword evidence="6" id="KW-0547">Nucleotide-binding</keyword>
<evidence type="ECO:0000313" key="14">
    <source>
        <dbReference type="Proteomes" id="UP000472241"/>
    </source>
</evidence>
<evidence type="ECO:0000256" key="5">
    <source>
        <dbReference type="ARBA" id="ARBA00022695"/>
    </source>
</evidence>
<dbReference type="InterPro" id="IPR015947">
    <property type="entry name" value="PUA-like_sf"/>
</dbReference>
<dbReference type="InterPro" id="IPR002891">
    <property type="entry name" value="APS"/>
</dbReference>
<dbReference type="FunFam" id="3.10.400.10:FF:000001">
    <property type="entry name" value="bifunctional 3'-phosphoadenosine 5'-phosphosulfate synthase 1"/>
    <property type="match status" value="1"/>
</dbReference>
<dbReference type="Gene3D" id="3.40.50.300">
    <property type="entry name" value="P-loop containing nucleotide triphosphate hydrolases"/>
    <property type="match status" value="1"/>
</dbReference>
<protein>
    <submittedName>
        <fullName evidence="13">3'-phosphoadenosine 5'-phosphosulfate synthase 2</fullName>
    </submittedName>
</protein>
<evidence type="ECO:0000256" key="1">
    <source>
        <dbReference type="ARBA" id="ARBA00005050"/>
    </source>
</evidence>
<dbReference type="NCBIfam" id="TIGR00455">
    <property type="entry name" value="apsK"/>
    <property type="match status" value="1"/>
</dbReference>
<dbReference type="SUPFAM" id="SSF88697">
    <property type="entry name" value="PUA domain-like"/>
    <property type="match status" value="1"/>
</dbReference>
<sequence length="660" mass="74323">MSGVKKQKTESQQKSTNVVYQAHHVSRNKRGQVVGTRGGFRGCTVWLTGLSGAGKTTISFALEEYLVSHGIPCYSLDGDNVRHGLNKNLGFSPGDREENIRRIAEVAKLFADAGLVCITSFISPFTKDRENARKIHESAGLPFFEIFVDAPLNICESRDVKGLYKRARAGEIKGFTGIDSDYEKPETPELVLKTNLSPVSDCVQQVVELLQEQVGGPAVFSSFSFFLKLNQITEDHLFTKASFLPFSFQIVTNSASLQNIVPHTIMKGIHELFVPENKLDQVRAEAEALPSLAITKLDLQWVQVLSEGWATPLKGFMREKEYLQAVHFDTLLDDGVISMSIPIVLPVSADDKTRLEGRSEFVLTYDGRRVAILRDPEFYEHRKEERCSRVWGTACAKHPHIKMVMESGDWLVGGDLQVLERIRWNDGLDQFRLTPLELKQKCKEMNADAVFAFQLRNPVHNGHALLMQDTRRRLLERGYKHPVLLLHPLGGWTKDDDVPLGWRMKQHAAVLEEGVLDPKSTIVAIFPSPMLYAGPTEVQWHCRSRMIAGANFYIVGRDPAGMPHPETKKDLYEPTHGGKVLSMAPGLTSVEIIPFRVAAYNKAKKAMDFYDPARHNEFDFISGTRMRKLAREGENPPDGFMAPKAWKVLTDYYRSLEKNN</sequence>
<dbReference type="HAMAP" id="MF_00065">
    <property type="entry name" value="Adenylyl_sulf_kinase"/>
    <property type="match status" value="1"/>
</dbReference>
<organism evidence="13 14">
    <name type="scientific">Lynx canadensis</name>
    <name type="common">Canada lynx</name>
    <name type="synonym">Felis canadensis</name>
    <dbReference type="NCBI Taxonomy" id="61383"/>
    <lineage>
        <taxon>Eukaryota</taxon>
        <taxon>Metazoa</taxon>
        <taxon>Chordata</taxon>
        <taxon>Craniata</taxon>
        <taxon>Vertebrata</taxon>
        <taxon>Euteleostomi</taxon>
        <taxon>Mammalia</taxon>
        <taxon>Eutheria</taxon>
        <taxon>Laurasiatheria</taxon>
        <taxon>Carnivora</taxon>
        <taxon>Feliformia</taxon>
        <taxon>Felidae</taxon>
        <taxon>Felinae</taxon>
        <taxon>Lynx</taxon>
    </lineage>
</organism>
<dbReference type="Gene3D" id="3.10.400.10">
    <property type="entry name" value="Sulfate adenylyltransferase"/>
    <property type="match status" value="1"/>
</dbReference>
<dbReference type="CDD" id="cd02027">
    <property type="entry name" value="APSK"/>
    <property type="match status" value="1"/>
</dbReference>
<dbReference type="SUPFAM" id="SSF52540">
    <property type="entry name" value="P-loop containing nucleoside triphosphate hydrolases"/>
    <property type="match status" value="1"/>
</dbReference>
<dbReference type="InterPro" id="IPR024951">
    <property type="entry name" value="Sulfurylase_cat_dom"/>
</dbReference>
<evidence type="ECO:0000313" key="13">
    <source>
        <dbReference type="Ensembl" id="ENSLCNP00005021006.1"/>
    </source>
</evidence>
<dbReference type="Ensembl" id="ENSLCNT00005023509.1">
    <property type="protein sequence ID" value="ENSLCNP00005021006.1"/>
    <property type="gene ID" value="ENSLCNG00005013701.1"/>
</dbReference>
<dbReference type="FunFam" id="3.40.50.300:FF:000212">
    <property type="entry name" value="Adenylyl-sulfate kinase"/>
    <property type="match status" value="1"/>
</dbReference>
<dbReference type="InterPro" id="IPR025980">
    <property type="entry name" value="ATP-Sase_PUA-like_dom"/>
</dbReference>
<dbReference type="GO" id="GO:0005524">
    <property type="term" value="F:ATP binding"/>
    <property type="evidence" value="ECO:0007669"/>
    <property type="project" value="UniProtKB-KW"/>
</dbReference>
<evidence type="ECO:0000256" key="8">
    <source>
        <dbReference type="ARBA" id="ARBA00022840"/>
    </source>
</evidence>
<dbReference type="Pfam" id="PF01747">
    <property type="entry name" value="ATP-sulfurylase"/>
    <property type="match status" value="1"/>
</dbReference>
<evidence type="ECO:0000256" key="3">
    <source>
        <dbReference type="ARBA" id="ARBA00009290"/>
    </source>
</evidence>
<dbReference type="UniPathway" id="UPA00097"/>
<feature type="domain" description="ATP-sulfurylase PUA-like" evidence="12">
    <location>
        <begin position="268"/>
        <end position="421"/>
    </location>
</feature>
<dbReference type="InterPro" id="IPR014729">
    <property type="entry name" value="Rossmann-like_a/b/a_fold"/>
</dbReference>
<feature type="domain" description="APS kinase" evidence="10">
    <location>
        <begin position="41"/>
        <end position="193"/>
    </location>
</feature>
<evidence type="ECO:0000259" key="12">
    <source>
        <dbReference type="Pfam" id="PF14306"/>
    </source>
</evidence>
<accession>A0A667IC82</accession>